<gene>
    <name evidence="16" type="ORF">NQ314_003420</name>
</gene>
<dbReference type="GO" id="GO:0046872">
    <property type="term" value="F:metal ion binding"/>
    <property type="evidence" value="ECO:0007669"/>
    <property type="project" value="UniProtKB-KW"/>
</dbReference>
<evidence type="ECO:0000256" key="14">
    <source>
        <dbReference type="SAM" id="MobiDB-lite"/>
    </source>
</evidence>
<keyword evidence="8" id="KW-0479">Metal-binding</keyword>
<evidence type="ECO:0000256" key="6">
    <source>
        <dbReference type="ARBA" id="ARBA00022490"/>
    </source>
</evidence>
<evidence type="ECO:0000256" key="10">
    <source>
        <dbReference type="ARBA" id="ARBA00023242"/>
    </source>
</evidence>
<evidence type="ECO:0000256" key="2">
    <source>
        <dbReference type="ARBA" id="ARBA00004123"/>
    </source>
</evidence>
<proteinExistence type="inferred from homology"/>
<dbReference type="Pfam" id="PF13359">
    <property type="entry name" value="DDE_Tnp_4"/>
    <property type="match status" value="1"/>
</dbReference>
<name>A0AAV8ZM37_9CUCU</name>
<dbReference type="GO" id="GO:0005737">
    <property type="term" value="C:cytoplasm"/>
    <property type="evidence" value="ECO:0007669"/>
    <property type="project" value="UniProtKB-SubCell"/>
</dbReference>
<keyword evidence="13" id="KW-0175">Coiled coil</keyword>
<evidence type="ECO:0000256" key="12">
    <source>
        <dbReference type="ARBA" id="ARBA00045850"/>
    </source>
</evidence>
<evidence type="ECO:0000313" key="16">
    <source>
        <dbReference type="EMBL" id="KAJ8966612.1"/>
    </source>
</evidence>
<evidence type="ECO:0000256" key="11">
    <source>
        <dbReference type="ARBA" id="ARBA00030126"/>
    </source>
</evidence>
<dbReference type="Proteomes" id="UP001162156">
    <property type="component" value="Unassembled WGS sequence"/>
</dbReference>
<keyword evidence="6" id="KW-0963">Cytoplasm</keyword>
<keyword evidence="9" id="KW-0378">Hydrolase</keyword>
<evidence type="ECO:0000256" key="1">
    <source>
        <dbReference type="ARBA" id="ARBA00001968"/>
    </source>
</evidence>
<comment type="cofactor">
    <cofactor evidence="1">
        <name>a divalent metal cation</name>
        <dbReference type="ChEBI" id="CHEBI:60240"/>
    </cofactor>
</comment>
<dbReference type="InterPro" id="IPR027806">
    <property type="entry name" value="HARBI1_dom"/>
</dbReference>
<dbReference type="PRINTS" id="PR02086">
    <property type="entry name" value="PUTNUCHARBI1"/>
</dbReference>
<keyword evidence="10" id="KW-0539">Nucleus</keyword>
<comment type="similarity">
    <text evidence="4">Belongs to the HARBI1 family.</text>
</comment>
<dbReference type="GO" id="GO:0016787">
    <property type="term" value="F:hydrolase activity"/>
    <property type="evidence" value="ECO:0007669"/>
    <property type="project" value="UniProtKB-KW"/>
</dbReference>
<evidence type="ECO:0000256" key="9">
    <source>
        <dbReference type="ARBA" id="ARBA00022801"/>
    </source>
</evidence>
<comment type="subcellular location">
    <subcellularLocation>
        <location evidence="3">Cytoplasm</location>
    </subcellularLocation>
    <subcellularLocation>
        <location evidence="2">Nucleus</location>
    </subcellularLocation>
</comment>
<dbReference type="PANTHER" id="PTHR22930:SF289">
    <property type="entry name" value="DDE TNP4 DOMAIN-CONTAINING PROTEIN-RELATED"/>
    <property type="match status" value="1"/>
</dbReference>
<evidence type="ECO:0000256" key="8">
    <source>
        <dbReference type="ARBA" id="ARBA00022723"/>
    </source>
</evidence>
<feature type="non-terminal residue" evidence="16">
    <location>
        <position position="1"/>
    </location>
</feature>
<evidence type="ECO:0000256" key="13">
    <source>
        <dbReference type="SAM" id="Coils"/>
    </source>
</evidence>
<evidence type="ECO:0000256" key="5">
    <source>
        <dbReference type="ARBA" id="ARBA00015519"/>
    </source>
</evidence>
<comment type="caution">
    <text evidence="16">The sequence shown here is derived from an EMBL/GenBank/DDBJ whole genome shotgun (WGS) entry which is preliminary data.</text>
</comment>
<dbReference type="GO" id="GO:0004518">
    <property type="term" value="F:nuclease activity"/>
    <property type="evidence" value="ECO:0007669"/>
    <property type="project" value="UniProtKB-KW"/>
</dbReference>
<evidence type="ECO:0000259" key="15">
    <source>
        <dbReference type="Pfam" id="PF13359"/>
    </source>
</evidence>
<accession>A0AAV8ZM37</accession>
<dbReference type="AlphaFoldDB" id="A0AAV8ZM37"/>
<evidence type="ECO:0000256" key="4">
    <source>
        <dbReference type="ARBA" id="ARBA00006958"/>
    </source>
</evidence>
<dbReference type="InterPro" id="IPR045249">
    <property type="entry name" value="HARBI1-like"/>
</dbReference>
<keyword evidence="7" id="KW-0540">Nuclease</keyword>
<sequence length="932" mass="105706">KGESTLIIPSTIYSKGSINESDKLSSVDDSIADPDYAQSSDEEMKSCSMDFSSSSDSSDEEVFEILENIEVVRNFRVRNDRFVEYSEREFRDRFRFTKNTENYLVQLITDDIRPTTHQNRSLSVAEQLLLTLRFYATGSFQILIGDDLNVHKSTVCRVLRRVTYAQARLAPQFIKLPDTDEEIRQVKNEFYAIRRVPNVIGCIDGSLIPIQSPGGDNAEIYRNRKSYFSINMQVICDAKLLIRDIDARWPGSTHDSTMFNASLIRARLEAEEFPESYLLGDSAYACTKYLLTPLLHPVLLEEQRYNAAHIATRNTVERTFGVWKRRFACFSLGLRTNTEALSLPIIVATAVLHNIAILRNDLEEFDEELLNIDAEVNDIFAEENGGGNAVRRAAINLFRWFLTYNIERVNLVNGLPSVPESQIDIRPPEHSDFQEACTSNGYSTTAVSQNVVDGKLPEIYFSPEAGSSKKWNVHEDDLLSMLNNVDEIPDVDETSLKEVLNSLDSQEKPINETQGEDFEDNIPLSFINLKQQPTAKQNDETETIHSAQENPIQEFPYTEKCVNQYAHQIDMAATVEIGDLQKYIKKIGDRLAVVRFCKCNQPKKMSERSSLVERIRQSQFYQEYSGGKKSVNTELPLREKNKAPNEKPTRIISLGWIMNGAAIGEKNGGGTRSIPIEKSAKKRGHIKESIGLFAEMYAAITNEDLFKLIQGGNEQIKTEIRDLRTKLNKEIEALKSKNVELEKQNQELQIKLSGIEKKLKKYNIIVYGVVESENEIARDILSIINEKLHIVCSIRDFRDIYRTGKIIQGKIRPVVLEVLSYQLKLDILAKAKASHSDLKIAQIYFAHDYTTEEYQKRKFLNGHLKAARGKNYKAVIGNNVLVVNGEEYSYDYFKNGGQIAETGESPGKIVSSAPPPSSPLIKSKNTFNFPPQ</sequence>
<dbReference type="PANTHER" id="PTHR22930">
    <property type="match status" value="1"/>
</dbReference>
<organism evidence="16 17">
    <name type="scientific">Rhamnusium bicolor</name>
    <dbReference type="NCBI Taxonomy" id="1586634"/>
    <lineage>
        <taxon>Eukaryota</taxon>
        <taxon>Metazoa</taxon>
        <taxon>Ecdysozoa</taxon>
        <taxon>Arthropoda</taxon>
        <taxon>Hexapoda</taxon>
        <taxon>Insecta</taxon>
        <taxon>Pterygota</taxon>
        <taxon>Neoptera</taxon>
        <taxon>Endopterygota</taxon>
        <taxon>Coleoptera</taxon>
        <taxon>Polyphaga</taxon>
        <taxon>Cucujiformia</taxon>
        <taxon>Chrysomeloidea</taxon>
        <taxon>Cerambycidae</taxon>
        <taxon>Lepturinae</taxon>
        <taxon>Rhagiini</taxon>
        <taxon>Rhamnusium</taxon>
    </lineage>
</organism>
<feature type="domain" description="DDE Tnp4" evidence="15">
    <location>
        <begin position="203"/>
        <end position="354"/>
    </location>
</feature>
<evidence type="ECO:0000256" key="3">
    <source>
        <dbReference type="ARBA" id="ARBA00004496"/>
    </source>
</evidence>
<reference evidence="16" key="1">
    <citation type="journal article" date="2023" name="Insect Mol. Biol.">
        <title>Genome sequencing provides insights into the evolution of gene families encoding plant cell wall-degrading enzymes in longhorned beetles.</title>
        <authorList>
            <person name="Shin N.R."/>
            <person name="Okamura Y."/>
            <person name="Kirsch R."/>
            <person name="Pauchet Y."/>
        </authorList>
    </citation>
    <scope>NUCLEOTIDE SEQUENCE</scope>
    <source>
        <strain evidence="16">RBIC_L_NR</strain>
    </source>
</reference>
<feature type="region of interest" description="Disordered" evidence="14">
    <location>
        <begin position="17"/>
        <end position="56"/>
    </location>
</feature>
<evidence type="ECO:0000313" key="17">
    <source>
        <dbReference type="Proteomes" id="UP001162156"/>
    </source>
</evidence>
<protein>
    <recommendedName>
        <fullName evidence="5">Putative nuclease HARBI1</fullName>
    </recommendedName>
    <alternativeName>
        <fullName evidence="11">Harbinger transposase-derived nuclease</fullName>
    </alternativeName>
</protein>
<evidence type="ECO:0000256" key="7">
    <source>
        <dbReference type="ARBA" id="ARBA00022722"/>
    </source>
</evidence>
<dbReference type="GO" id="GO:0005634">
    <property type="term" value="C:nucleus"/>
    <property type="evidence" value="ECO:0007669"/>
    <property type="project" value="UniProtKB-SubCell"/>
</dbReference>
<feature type="compositionally biased region" description="Polar residues" evidence="14">
    <location>
        <begin position="923"/>
        <end position="932"/>
    </location>
</feature>
<comment type="function">
    <text evidence="12">Transposase-derived protein that may have nuclease activity. Does not have transposase activity.</text>
</comment>
<feature type="coiled-coil region" evidence="13">
    <location>
        <begin position="713"/>
        <end position="765"/>
    </location>
</feature>
<keyword evidence="17" id="KW-1185">Reference proteome</keyword>
<dbReference type="EMBL" id="JANEYF010000962">
    <property type="protein sequence ID" value="KAJ8966612.1"/>
    <property type="molecule type" value="Genomic_DNA"/>
</dbReference>
<feature type="region of interest" description="Disordered" evidence="14">
    <location>
        <begin position="904"/>
        <end position="932"/>
    </location>
</feature>
<feature type="compositionally biased region" description="Low complexity" evidence="14">
    <location>
        <begin position="46"/>
        <end position="56"/>
    </location>
</feature>
<dbReference type="InterPro" id="IPR026103">
    <property type="entry name" value="HARBI1_animal"/>
</dbReference>